<dbReference type="GO" id="GO:0016192">
    <property type="term" value="P:vesicle-mediated transport"/>
    <property type="evidence" value="ECO:0007669"/>
    <property type="project" value="InterPro"/>
</dbReference>
<feature type="domain" description="Yip1" evidence="8">
    <location>
        <begin position="111"/>
        <end position="275"/>
    </location>
</feature>
<accession>A0AAE0LAQ3</accession>
<evidence type="ECO:0000256" key="5">
    <source>
        <dbReference type="ARBA" id="ARBA00023136"/>
    </source>
</evidence>
<evidence type="ECO:0000256" key="3">
    <source>
        <dbReference type="ARBA" id="ARBA00022692"/>
    </source>
</evidence>
<feature type="transmembrane region" description="Helical" evidence="6">
    <location>
        <begin position="230"/>
        <end position="247"/>
    </location>
</feature>
<dbReference type="PANTHER" id="PTHR12822">
    <property type="entry name" value="PROTEIN YIPF"/>
    <property type="match status" value="1"/>
</dbReference>
<dbReference type="Proteomes" id="UP001190700">
    <property type="component" value="Unassembled WGS sequence"/>
</dbReference>
<dbReference type="InterPro" id="IPR006977">
    <property type="entry name" value="Yip1_dom"/>
</dbReference>
<comment type="similarity">
    <text evidence="2 6">Belongs to the YIP1 family.</text>
</comment>
<feature type="region of interest" description="Disordered" evidence="7">
    <location>
        <begin position="1"/>
        <end position="26"/>
    </location>
</feature>
<feature type="transmembrane region" description="Helical" evidence="6">
    <location>
        <begin position="169"/>
        <end position="189"/>
    </location>
</feature>
<evidence type="ECO:0000256" key="1">
    <source>
        <dbReference type="ARBA" id="ARBA00004141"/>
    </source>
</evidence>
<feature type="transmembrane region" description="Helical" evidence="6">
    <location>
        <begin position="129"/>
        <end position="149"/>
    </location>
</feature>
<dbReference type="GO" id="GO:0031267">
    <property type="term" value="F:small GTPase binding"/>
    <property type="evidence" value="ECO:0007669"/>
    <property type="project" value="InterPro"/>
</dbReference>
<feature type="transmembrane region" description="Helical" evidence="6">
    <location>
        <begin position="201"/>
        <end position="224"/>
    </location>
</feature>
<dbReference type="PANTHER" id="PTHR12822:SF2">
    <property type="entry name" value="PROTEIN YIPF"/>
    <property type="match status" value="1"/>
</dbReference>
<keyword evidence="3 6" id="KW-0812">Transmembrane</keyword>
<feature type="transmembrane region" description="Helical" evidence="6">
    <location>
        <begin position="259"/>
        <end position="282"/>
    </location>
</feature>
<name>A0AAE0LAQ3_9CHLO</name>
<feature type="compositionally biased region" description="Polar residues" evidence="7">
    <location>
        <begin position="13"/>
        <end position="24"/>
    </location>
</feature>
<dbReference type="InterPro" id="IPR039765">
    <property type="entry name" value="Yip5/YIPF1/YIPF2"/>
</dbReference>
<sequence length="285" mass="32185">MGEPNPFAADTNVFETQQRNQGHTSEVVLDFPESTFTAGDYSEAVPAVPQDVPDDNDFQDRPREALLDDKAQENSSGDAKKTSMFSIARYSKYFDVDTRDVLDRISDSVFIPHPGDGDFLTKCSRQPDLYGPFWICTTLVFVTAASGNFADYLGNKEDEWYYDIGEVTFSSLLFYGYTVIFPIILYFVLRFYVKGPLNFSALLCLYGYSLFVFIPISMLCIIPSETARWIIVATGAFESAIFLVLNLRSRLKDQDQAKVLPVLLSVAICHVGLALTLKLHFFKYY</sequence>
<keyword evidence="4 6" id="KW-1133">Transmembrane helix</keyword>
<comment type="subcellular location">
    <subcellularLocation>
        <location evidence="6">Golgi apparatus membrane</location>
        <topology evidence="6">Multi-pass membrane protein</topology>
    </subcellularLocation>
    <subcellularLocation>
        <location evidence="1">Membrane</location>
        <topology evidence="1">Multi-pass membrane protein</topology>
    </subcellularLocation>
</comment>
<evidence type="ECO:0000256" key="7">
    <source>
        <dbReference type="SAM" id="MobiDB-lite"/>
    </source>
</evidence>
<protein>
    <recommendedName>
        <fullName evidence="6">Protein YIP</fullName>
    </recommendedName>
</protein>
<dbReference type="GO" id="GO:0000139">
    <property type="term" value="C:Golgi membrane"/>
    <property type="evidence" value="ECO:0007669"/>
    <property type="project" value="UniProtKB-SubCell"/>
</dbReference>
<dbReference type="AlphaFoldDB" id="A0AAE0LAQ3"/>
<evidence type="ECO:0000256" key="2">
    <source>
        <dbReference type="ARBA" id="ARBA00010596"/>
    </source>
</evidence>
<comment type="caution">
    <text evidence="9">The sequence shown here is derived from an EMBL/GenBank/DDBJ whole genome shotgun (WGS) entry which is preliminary data.</text>
</comment>
<proteinExistence type="inferred from homology"/>
<evidence type="ECO:0000256" key="4">
    <source>
        <dbReference type="ARBA" id="ARBA00022989"/>
    </source>
</evidence>
<gene>
    <name evidence="9" type="ORF">CYMTET_13601</name>
</gene>
<organism evidence="9 10">
    <name type="scientific">Cymbomonas tetramitiformis</name>
    <dbReference type="NCBI Taxonomy" id="36881"/>
    <lineage>
        <taxon>Eukaryota</taxon>
        <taxon>Viridiplantae</taxon>
        <taxon>Chlorophyta</taxon>
        <taxon>Pyramimonadophyceae</taxon>
        <taxon>Pyramimonadales</taxon>
        <taxon>Pyramimonadaceae</taxon>
        <taxon>Cymbomonas</taxon>
    </lineage>
</organism>
<keyword evidence="5 6" id="KW-0472">Membrane</keyword>
<reference evidence="9 10" key="1">
    <citation type="journal article" date="2015" name="Genome Biol. Evol.">
        <title>Comparative Genomics of a Bacterivorous Green Alga Reveals Evolutionary Causalities and Consequences of Phago-Mixotrophic Mode of Nutrition.</title>
        <authorList>
            <person name="Burns J.A."/>
            <person name="Paasch A."/>
            <person name="Narechania A."/>
            <person name="Kim E."/>
        </authorList>
    </citation>
    <scope>NUCLEOTIDE SEQUENCE [LARGE SCALE GENOMIC DNA]</scope>
    <source>
        <strain evidence="9 10">PLY_AMNH</strain>
    </source>
</reference>
<evidence type="ECO:0000259" key="8">
    <source>
        <dbReference type="Pfam" id="PF04893"/>
    </source>
</evidence>
<dbReference type="EMBL" id="LGRX02005422">
    <property type="protein sequence ID" value="KAK3278461.1"/>
    <property type="molecule type" value="Genomic_DNA"/>
</dbReference>
<evidence type="ECO:0000313" key="10">
    <source>
        <dbReference type="Proteomes" id="UP001190700"/>
    </source>
</evidence>
<evidence type="ECO:0000256" key="6">
    <source>
        <dbReference type="RuleBase" id="RU361264"/>
    </source>
</evidence>
<dbReference type="Pfam" id="PF04893">
    <property type="entry name" value="Yip1"/>
    <property type="match status" value="1"/>
</dbReference>
<keyword evidence="10" id="KW-1185">Reference proteome</keyword>
<feature type="region of interest" description="Disordered" evidence="7">
    <location>
        <begin position="40"/>
        <end position="60"/>
    </location>
</feature>
<evidence type="ECO:0000313" key="9">
    <source>
        <dbReference type="EMBL" id="KAK3278461.1"/>
    </source>
</evidence>